<evidence type="ECO:0000313" key="2">
    <source>
        <dbReference type="Proteomes" id="UP000823773"/>
    </source>
</evidence>
<evidence type="ECO:0000313" key="1">
    <source>
        <dbReference type="EMBL" id="MBP1871871.1"/>
    </source>
</evidence>
<name>A0ACC5ST81_ENSAD</name>
<proteinExistence type="predicted"/>
<accession>A0ACC5ST81</accession>
<organism evidence="1 2">
    <name type="scientific">Ensifer adhaerens</name>
    <name type="common">Sinorhizobium morelense</name>
    <dbReference type="NCBI Taxonomy" id="106592"/>
    <lineage>
        <taxon>Bacteria</taxon>
        <taxon>Pseudomonadati</taxon>
        <taxon>Pseudomonadota</taxon>
        <taxon>Alphaproteobacteria</taxon>
        <taxon>Hyphomicrobiales</taxon>
        <taxon>Rhizobiaceae</taxon>
        <taxon>Sinorhizobium/Ensifer group</taxon>
        <taxon>Ensifer</taxon>
    </lineage>
</organism>
<comment type="caution">
    <text evidence="1">The sequence shown here is derived from an EMBL/GenBank/DDBJ whole genome shotgun (WGS) entry which is preliminary data.</text>
</comment>
<dbReference type="Proteomes" id="UP000823773">
    <property type="component" value="Unassembled WGS sequence"/>
</dbReference>
<sequence>MNIVVANGCPADQADVSVPTAFAPPAPSTAAPLIGGTASDPLRVFAKIFVGTILHCRKRQFSTDFGADFVR</sequence>
<reference evidence="1" key="1">
    <citation type="submission" date="2021-03" db="EMBL/GenBank/DDBJ databases">
        <title>Genomic Encyclopedia of Type Strains, Phase IV (KMG-IV): sequencing the most valuable type-strain genomes for metagenomic binning, comparative biology and taxonomic classification.</title>
        <authorList>
            <person name="Goeker M."/>
        </authorList>
    </citation>
    <scope>NUCLEOTIDE SEQUENCE</scope>
    <source>
        <strain evidence="1">DSM 18131</strain>
    </source>
</reference>
<gene>
    <name evidence="1" type="ORF">J2Z19_001583</name>
</gene>
<keyword evidence="2" id="KW-1185">Reference proteome</keyword>
<dbReference type="EMBL" id="JAGGJR010000002">
    <property type="protein sequence ID" value="MBP1871871.1"/>
    <property type="molecule type" value="Genomic_DNA"/>
</dbReference>
<protein>
    <submittedName>
        <fullName evidence="1">Uncharacterized protein</fullName>
    </submittedName>
</protein>